<proteinExistence type="predicted"/>
<dbReference type="GO" id="GO:0045121">
    <property type="term" value="C:membrane raft"/>
    <property type="evidence" value="ECO:0007669"/>
    <property type="project" value="TreeGrafter"/>
</dbReference>
<keyword evidence="6" id="KW-0325">Glycoprotein</keyword>
<dbReference type="AlphaFoldDB" id="A0A8C4YX20"/>
<keyword evidence="4" id="KW-0472">Membrane</keyword>
<evidence type="ECO:0000313" key="10">
    <source>
        <dbReference type="Ensembl" id="ENSGMOP00000002491.2"/>
    </source>
</evidence>
<dbReference type="GO" id="GO:0007229">
    <property type="term" value="P:integrin-mediated signaling pathway"/>
    <property type="evidence" value="ECO:0007669"/>
    <property type="project" value="TreeGrafter"/>
</dbReference>
<dbReference type="GO" id="GO:0007155">
    <property type="term" value="P:cell adhesion"/>
    <property type="evidence" value="ECO:0007669"/>
    <property type="project" value="InterPro"/>
</dbReference>
<name>A0A8C4YX20_GADMO</name>
<protein>
    <submittedName>
        <fullName evidence="10">Uncharacterized protein</fullName>
    </submittedName>
</protein>
<evidence type="ECO:0000256" key="1">
    <source>
        <dbReference type="ARBA" id="ARBA00004236"/>
    </source>
</evidence>
<dbReference type="GO" id="GO:0005096">
    <property type="term" value="F:GTPase activator activity"/>
    <property type="evidence" value="ECO:0007669"/>
    <property type="project" value="TreeGrafter"/>
</dbReference>
<keyword evidence="7" id="KW-0449">Lipoprotein</keyword>
<dbReference type="InterPro" id="IPR033292">
    <property type="entry name" value="THY1"/>
</dbReference>
<comment type="subcellular location">
    <subcellularLocation>
        <location evidence="1">Cell membrane</location>
    </subcellularLocation>
</comment>
<keyword evidence="2" id="KW-1003">Cell membrane</keyword>
<sequence length="161" mass="18029">MVQCILVFGVLGVLLVPSLRCDLISVCLEDDEDLRVDCHIKPRSSQINSYEFSWSSGTKETLINTNVSGSTTEPRFRETSYVEELQPYGYRLTLTGHTHTLPYNTTYMCKISRVVAAVTVEKDQLLPCSALSLFLQRSWVWSSGLVMLVSSHALGWGLSPH</sequence>
<dbReference type="OMA" id="HNTTYLC"/>
<dbReference type="GO" id="GO:0005925">
    <property type="term" value="C:focal adhesion"/>
    <property type="evidence" value="ECO:0007669"/>
    <property type="project" value="TreeGrafter"/>
</dbReference>
<dbReference type="GO" id="GO:0030334">
    <property type="term" value="P:regulation of cell migration"/>
    <property type="evidence" value="ECO:0007669"/>
    <property type="project" value="InterPro"/>
</dbReference>
<keyword evidence="5" id="KW-1015">Disulfide bond</keyword>
<dbReference type="PANTHER" id="PTHR19226">
    <property type="entry name" value="THY-1 MEMBRANE GLYCOPROTEIN"/>
    <property type="match status" value="1"/>
</dbReference>
<feature type="signal peptide" evidence="9">
    <location>
        <begin position="1"/>
        <end position="21"/>
    </location>
</feature>
<accession>A0A8C4YX20</accession>
<evidence type="ECO:0000313" key="11">
    <source>
        <dbReference type="Proteomes" id="UP000694546"/>
    </source>
</evidence>
<evidence type="ECO:0000256" key="2">
    <source>
        <dbReference type="ARBA" id="ARBA00022475"/>
    </source>
</evidence>
<dbReference type="PANTHER" id="PTHR19226:SF2">
    <property type="entry name" value="THY-1 MEMBRANE GLYCOPROTEIN"/>
    <property type="match status" value="1"/>
</dbReference>
<feature type="chain" id="PRO_5047122883" evidence="9">
    <location>
        <begin position="22"/>
        <end position="161"/>
    </location>
</feature>
<dbReference type="GO" id="GO:0043209">
    <property type="term" value="C:myelin sheath"/>
    <property type="evidence" value="ECO:0007669"/>
    <property type="project" value="TreeGrafter"/>
</dbReference>
<dbReference type="GO" id="GO:0030425">
    <property type="term" value="C:dendrite"/>
    <property type="evidence" value="ECO:0007669"/>
    <property type="project" value="TreeGrafter"/>
</dbReference>
<evidence type="ECO:0000256" key="7">
    <source>
        <dbReference type="ARBA" id="ARBA00023288"/>
    </source>
</evidence>
<dbReference type="Ensembl" id="ENSGMOT00000002572.2">
    <property type="protein sequence ID" value="ENSGMOP00000002491.2"/>
    <property type="gene ID" value="ENSGMOG00000002360.2"/>
</dbReference>
<keyword evidence="11" id="KW-1185">Reference proteome</keyword>
<evidence type="ECO:0000256" key="8">
    <source>
        <dbReference type="ARBA" id="ARBA00023319"/>
    </source>
</evidence>
<evidence type="ECO:0000256" key="6">
    <source>
        <dbReference type="ARBA" id="ARBA00023180"/>
    </source>
</evidence>
<reference evidence="10" key="1">
    <citation type="submission" date="2025-08" db="UniProtKB">
        <authorList>
            <consortium name="Ensembl"/>
        </authorList>
    </citation>
    <scope>IDENTIFICATION</scope>
</reference>
<reference evidence="10" key="2">
    <citation type="submission" date="2025-09" db="UniProtKB">
        <authorList>
            <consortium name="Ensembl"/>
        </authorList>
    </citation>
    <scope>IDENTIFICATION</scope>
</reference>
<dbReference type="GO" id="GO:0051894">
    <property type="term" value="P:positive regulation of focal adhesion assembly"/>
    <property type="evidence" value="ECO:0007669"/>
    <property type="project" value="TreeGrafter"/>
</dbReference>
<evidence type="ECO:0000256" key="5">
    <source>
        <dbReference type="ARBA" id="ARBA00023157"/>
    </source>
</evidence>
<keyword evidence="8" id="KW-0393">Immunoglobulin domain</keyword>
<evidence type="ECO:0000256" key="4">
    <source>
        <dbReference type="ARBA" id="ARBA00023136"/>
    </source>
</evidence>
<dbReference type="GeneTree" id="ENSGT00390000012429"/>
<evidence type="ECO:0000256" key="3">
    <source>
        <dbReference type="ARBA" id="ARBA00022729"/>
    </source>
</evidence>
<dbReference type="GO" id="GO:0005178">
    <property type="term" value="F:integrin binding"/>
    <property type="evidence" value="ECO:0007669"/>
    <property type="project" value="InterPro"/>
</dbReference>
<organism evidence="10 11">
    <name type="scientific">Gadus morhua</name>
    <name type="common">Atlantic cod</name>
    <dbReference type="NCBI Taxonomy" id="8049"/>
    <lineage>
        <taxon>Eukaryota</taxon>
        <taxon>Metazoa</taxon>
        <taxon>Chordata</taxon>
        <taxon>Craniata</taxon>
        <taxon>Vertebrata</taxon>
        <taxon>Euteleostomi</taxon>
        <taxon>Actinopterygii</taxon>
        <taxon>Neopterygii</taxon>
        <taxon>Teleostei</taxon>
        <taxon>Neoteleostei</taxon>
        <taxon>Acanthomorphata</taxon>
        <taxon>Zeiogadaria</taxon>
        <taxon>Gadariae</taxon>
        <taxon>Gadiformes</taxon>
        <taxon>Gadoidei</taxon>
        <taxon>Gadidae</taxon>
        <taxon>Gadus</taxon>
    </lineage>
</organism>
<dbReference type="Proteomes" id="UP000694546">
    <property type="component" value="Chromosome 7"/>
</dbReference>
<keyword evidence="3 9" id="KW-0732">Signal</keyword>
<dbReference type="GO" id="GO:0009897">
    <property type="term" value="C:external side of plasma membrane"/>
    <property type="evidence" value="ECO:0007669"/>
    <property type="project" value="TreeGrafter"/>
</dbReference>
<evidence type="ECO:0000256" key="9">
    <source>
        <dbReference type="SAM" id="SignalP"/>
    </source>
</evidence>